<reference evidence="5 6" key="2">
    <citation type="submission" date="2018-11" db="EMBL/GenBank/DDBJ databases">
        <authorList>
            <consortium name="Pathogen Informatics"/>
        </authorList>
    </citation>
    <scope>NUCLEOTIDE SEQUENCE [LARGE SCALE GENOMIC DNA]</scope>
    <source>
        <strain evidence="5 6">Egypt</strain>
    </source>
</reference>
<evidence type="ECO:0000313" key="5">
    <source>
        <dbReference type="EMBL" id="VDP94537.1"/>
    </source>
</evidence>
<dbReference type="Pfam" id="PF00505">
    <property type="entry name" value="HMG_box"/>
    <property type="match status" value="1"/>
</dbReference>
<dbReference type="InterPro" id="IPR009071">
    <property type="entry name" value="HMG_box_dom"/>
</dbReference>
<dbReference type="InterPro" id="IPR051965">
    <property type="entry name" value="ChromReg_NeuronalGeneExpr"/>
</dbReference>
<dbReference type="EMBL" id="UZAN01068248">
    <property type="protein sequence ID" value="VDP94537.1"/>
    <property type="molecule type" value="Genomic_DNA"/>
</dbReference>
<gene>
    <name evidence="5" type="ORF">ECPE_LOCUS17248</name>
</gene>
<keyword evidence="2 3" id="KW-0539">Nucleus</keyword>
<dbReference type="PANTHER" id="PTHR46040">
    <property type="entry name" value="HIGH MOBILITY GROUP PROTEIN 2"/>
    <property type="match status" value="1"/>
</dbReference>
<dbReference type="GO" id="GO:0005634">
    <property type="term" value="C:nucleus"/>
    <property type="evidence" value="ECO:0007669"/>
    <property type="project" value="UniProtKB-UniRule"/>
</dbReference>
<dbReference type="PANTHER" id="PTHR46040:SF3">
    <property type="entry name" value="HIGH MOBILITY GROUP PROTEIN 2"/>
    <property type="match status" value="1"/>
</dbReference>
<dbReference type="SMART" id="SM00398">
    <property type="entry name" value="HMG"/>
    <property type="match status" value="1"/>
</dbReference>
<dbReference type="GO" id="GO:0003677">
    <property type="term" value="F:DNA binding"/>
    <property type="evidence" value="ECO:0007669"/>
    <property type="project" value="UniProtKB-UniRule"/>
</dbReference>
<dbReference type="InterPro" id="IPR036910">
    <property type="entry name" value="HMG_box_dom_sf"/>
</dbReference>
<name>A0A183BDG3_9TREM</name>
<keyword evidence="6" id="KW-1185">Reference proteome</keyword>
<sequence>MSMKPAYPLPGPSRRKLKVSSYPQVTQLNVNNVFVGKNISGVDKNAPRKPLTAFMLFMKARRSSSEYVASLPFKERNRLLGAEWSELPKDEKQAYCSKAAEEREKYKVLLAEYKSTDAYKAWLASSDNHVKKSKGKRGLARESEPNPYESNFKVSIFTGDFLQYNRLREVVLRQLKKQVRIILLLLFRYITVMECITNLYRYDTKITLD</sequence>
<protein>
    <submittedName>
        <fullName evidence="7">HMG box domain-containing protein</fullName>
    </submittedName>
</protein>
<evidence type="ECO:0000256" key="3">
    <source>
        <dbReference type="PROSITE-ProRule" id="PRU00267"/>
    </source>
</evidence>
<evidence type="ECO:0000256" key="1">
    <source>
        <dbReference type="ARBA" id="ARBA00023125"/>
    </source>
</evidence>
<dbReference type="Proteomes" id="UP000272942">
    <property type="component" value="Unassembled WGS sequence"/>
</dbReference>
<dbReference type="GO" id="GO:0010468">
    <property type="term" value="P:regulation of gene expression"/>
    <property type="evidence" value="ECO:0007669"/>
    <property type="project" value="TreeGrafter"/>
</dbReference>
<dbReference type="WBParaSite" id="ECPE_0001729301-mRNA-1">
    <property type="protein sequence ID" value="ECPE_0001729301-mRNA-1"/>
    <property type="gene ID" value="ECPE_0001729301"/>
</dbReference>
<keyword evidence="1 3" id="KW-0238">DNA-binding</keyword>
<dbReference type="Gene3D" id="1.10.30.10">
    <property type="entry name" value="High mobility group box domain"/>
    <property type="match status" value="1"/>
</dbReference>
<accession>A0A183BDG3</accession>
<dbReference type="OrthoDB" id="3213154at2759"/>
<dbReference type="PROSITE" id="PS50118">
    <property type="entry name" value="HMG_BOX_2"/>
    <property type="match status" value="1"/>
</dbReference>
<dbReference type="AlphaFoldDB" id="A0A183BDG3"/>
<organism evidence="7">
    <name type="scientific">Echinostoma caproni</name>
    <dbReference type="NCBI Taxonomy" id="27848"/>
    <lineage>
        <taxon>Eukaryota</taxon>
        <taxon>Metazoa</taxon>
        <taxon>Spiralia</taxon>
        <taxon>Lophotrochozoa</taxon>
        <taxon>Platyhelminthes</taxon>
        <taxon>Trematoda</taxon>
        <taxon>Digenea</taxon>
        <taxon>Plagiorchiida</taxon>
        <taxon>Echinostomata</taxon>
        <taxon>Echinostomatoidea</taxon>
        <taxon>Echinostomatidae</taxon>
        <taxon>Echinostoma</taxon>
    </lineage>
</organism>
<evidence type="ECO:0000313" key="6">
    <source>
        <dbReference type="Proteomes" id="UP000272942"/>
    </source>
</evidence>
<evidence type="ECO:0000256" key="2">
    <source>
        <dbReference type="ARBA" id="ARBA00023242"/>
    </source>
</evidence>
<feature type="DNA-binding region" description="HMG box" evidence="3">
    <location>
        <begin position="47"/>
        <end position="114"/>
    </location>
</feature>
<dbReference type="SUPFAM" id="SSF47095">
    <property type="entry name" value="HMG-box"/>
    <property type="match status" value="1"/>
</dbReference>
<proteinExistence type="predicted"/>
<evidence type="ECO:0000313" key="7">
    <source>
        <dbReference type="WBParaSite" id="ECPE_0001729301-mRNA-1"/>
    </source>
</evidence>
<feature type="domain" description="HMG box" evidence="4">
    <location>
        <begin position="47"/>
        <end position="114"/>
    </location>
</feature>
<evidence type="ECO:0000259" key="4">
    <source>
        <dbReference type="PROSITE" id="PS50118"/>
    </source>
</evidence>
<reference evidence="7" key="1">
    <citation type="submission" date="2016-06" db="UniProtKB">
        <authorList>
            <consortium name="WormBaseParasite"/>
        </authorList>
    </citation>
    <scope>IDENTIFICATION</scope>
</reference>